<dbReference type="SUPFAM" id="SSF47413">
    <property type="entry name" value="lambda repressor-like DNA-binding domains"/>
    <property type="match status" value="1"/>
</dbReference>
<protein>
    <submittedName>
        <fullName evidence="4">DUF4115 domain-containing protein</fullName>
    </submittedName>
</protein>
<feature type="region of interest" description="Disordered" evidence="1">
    <location>
        <begin position="137"/>
        <end position="245"/>
    </location>
</feature>
<sequence length="326" mass="34953">MTERYDTAPSSPQQPAGTLLKQERERQGLSLDSVADRLNLRPSLVSAFEQNQFDQVSVGAYRRGYLRAYARLLGMDEKMIVDAHDREFGRDDQTTTRIAPVNTIKPPSKWGKILFPIVTLIVIAALVALTLTWWQSRDNTPGMSDTDSLDDTPTSEAIDTDATNSTPIDSIEPSDASSLAPSAPEIENERVADSAEATIDTNDRLQVATQDGRDGASMAQSDVGDGPDSNERAASDDSNADSATPATPTLALEFAEDSWVRITDNTGATILTGLQKAGTSASAEGTPPFKLTIGNASHVTLTLNGTDVNLASHTRSNNVAKFTLNQ</sequence>
<dbReference type="Gene3D" id="1.10.260.40">
    <property type="entry name" value="lambda repressor-like DNA-binding domains"/>
    <property type="match status" value="1"/>
</dbReference>
<reference evidence="4 5" key="1">
    <citation type="submission" date="2023-04" db="EMBL/GenBank/DDBJ databases">
        <title>A long-awaited taxogenomic arrangement of the family Halomonadaceae.</title>
        <authorList>
            <person name="De La Haba R."/>
            <person name="Chuvochina M."/>
            <person name="Wittouck S."/>
            <person name="Arahal D.R."/>
            <person name="Sanchez-Porro C."/>
            <person name="Hugenholtz P."/>
            <person name="Ventosa A."/>
        </authorList>
    </citation>
    <scope>NUCLEOTIDE SEQUENCE [LARGE SCALE GENOMIC DNA]</scope>
    <source>
        <strain evidence="4 5">DSM 22428</strain>
    </source>
</reference>
<dbReference type="InterPro" id="IPR025194">
    <property type="entry name" value="RodZ-like_C"/>
</dbReference>
<comment type="caution">
    <text evidence="4">The sequence shown here is derived from an EMBL/GenBank/DDBJ whole genome shotgun (WGS) entry which is preliminary data.</text>
</comment>
<gene>
    <name evidence="4" type="ORF">QC825_03405</name>
</gene>
<dbReference type="PANTHER" id="PTHR34475">
    <property type="match status" value="1"/>
</dbReference>
<dbReference type="RefSeq" id="WP_251592091.1">
    <property type="nucleotide sequence ID" value="NZ_JAMLJI010000002.1"/>
</dbReference>
<dbReference type="PANTHER" id="PTHR34475:SF1">
    <property type="entry name" value="CYTOSKELETON PROTEIN RODZ"/>
    <property type="match status" value="1"/>
</dbReference>
<organism evidence="4 5">
    <name type="scientific">Larsenimonas suaedae</name>
    <dbReference type="NCBI Taxonomy" id="1851019"/>
    <lineage>
        <taxon>Bacteria</taxon>
        <taxon>Pseudomonadati</taxon>
        <taxon>Pseudomonadota</taxon>
        <taxon>Gammaproteobacteria</taxon>
        <taxon>Oceanospirillales</taxon>
        <taxon>Halomonadaceae</taxon>
        <taxon>Larsenimonas</taxon>
    </lineage>
</organism>
<dbReference type="Pfam" id="PF13413">
    <property type="entry name" value="HTH_25"/>
    <property type="match status" value="1"/>
</dbReference>
<dbReference type="EMBL" id="JARWAO010000001">
    <property type="protein sequence ID" value="MDR5895125.1"/>
    <property type="molecule type" value="Genomic_DNA"/>
</dbReference>
<evidence type="ECO:0000256" key="2">
    <source>
        <dbReference type="SAM" id="Phobius"/>
    </source>
</evidence>
<dbReference type="Pfam" id="PF13464">
    <property type="entry name" value="RodZ_C"/>
    <property type="match status" value="1"/>
</dbReference>
<keyword evidence="2" id="KW-0472">Membrane</keyword>
<dbReference type="CDD" id="cd00093">
    <property type="entry name" value="HTH_XRE"/>
    <property type="match status" value="1"/>
</dbReference>
<feature type="domain" description="HTH cro/C1-type" evidence="3">
    <location>
        <begin position="20"/>
        <end position="52"/>
    </location>
</feature>
<dbReference type="SMART" id="SM00530">
    <property type="entry name" value="HTH_XRE"/>
    <property type="match status" value="1"/>
</dbReference>
<feature type="transmembrane region" description="Helical" evidence="2">
    <location>
        <begin position="113"/>
        <end position="134"/>
    </location>
</feature>
<dbReference type="InterPro" id="IPR001387">
    <property type="entry name" value="Cro/C1-type_HTH"/>
</dbReference>
<dbReference type="PROSITE" id="PS50943">
    <property type="entry name" value="HTH_CROC1"/>
    <property type="match status" value="1"/>
</dbReference>
<feature type="region of interest" description="Disordered" evidence="1">
    <location>
        <begin position="1"/>
        <end position="20"/>
    </location>
</feature>
<keyword evidence="5" id="KW-1185">Reference proteome</keyword>
<evidence type="ECO:0000313" key="5">
    <source>
        <dbReference type="Proteomes" id="UP001269375"/>
    </source>
</evidence>
<dbReference type="InterPro" id="IPR010982">
    <property type="entry name" value="Lambda_DNA-bd_dom_sf"/>
</dbReference>
<dbReference type="InterPro" id="IPR050400">
    <property type="entry name" value="Bact_Cytoskel_RodZ"/>
</dbReference>
<proteinExistence type="predicted"/>
<accession>A0ABU1GSX3</accession>
<feature type="compositionally biased region" description="Low complexity" evidence="1">
    <location>
        <begin position="173"/>
        <end position="184"/>
    </location>
</feature>
<evidence type="ECO:0000313" key="4">
    <source>
        <dbReference type="EMBL" id="MDR5895125.1"/>
    </source>
</evidence>
<keyword evidence="2" id="KW-0812">Transmembrane</keyword>
<evidence type="ECO:0000256" key="1">
    <source>
        <dbReference type="SAM" id="MobiDB-lite"/>
    </source>
</evidence>
<dbReference type="Proteomes" id="UP001269375">
    <property type="component" value="Unassembled WGS sequence"/>
</dbReference>
<name>A0ABU1GSX3_9GAMM</name>
<evidence type="ECO:0000259" key="3">
    <source>
        <dbReference type="PROSITE" id="PS50943"/>
    </source>
</evidence>
<keyword evidence="2" id="KW-1133">Transmembrane helix</keyword>